<evidence type="ECO:0000313" key="11">
    <source>
        <dbReference type="EMBL" id="CAI8026995.1"/>
    </source>
</evidence>
<protein>
    <submittedName>
        <fullName evidence="11">Glycerol-3-phosphate acyltransferase 4</fullName>
    </submittedName>
</protein>
<evidence type="ECO:0000256" key="8">
    <source>
        <dbReference type="ARBA" id="ARBA00023209"/>
    </source>
</evidence>
<keyword evidence="6" id="KW-0443">Lipid metabolism</keyword>
<gene>
    <name evidence="11" type="ORF">GBAR_LOCUS15459</name>
</gene>
<dbReference type="HAMAP" id="MF_01043">
    <property type="entry name" value="PlsY"/>
    <property type="match status" value="1"/>
</dbReference>
<reference evidence="11" key="1">
    <citation type="submission" date="2023-03" db="EMBL/GenBank/DDBJ databases">
        <authorList>
            <person name="Steffen K."/>
            <person name="Cardenas P."/>
        </authorList>
    </citation>
    <scope>NUCLEOTIDE SEQUENCE</scope>
</reference>
<sequence>MEIAALYVAAFLLGSVPTAYIIGRLAKGIDIRRYGSGNVGGGNVIQHVGKKWFVPQMLSDALVKGAGSIWFSVYVVGVDWNSALLIGPPLLVLTGNNWSPFLKLQGGRGLGVAAGTLVAFSPAILGVVLVIYFGGYLLTKEAGVWALLALLALPLMAFFFPLELKMMDGSNLTWFCLGVLGLVMVKRLTSNWTPFPGNLSRKRVLFNRLSRDRDVDDREQWVERIPGAIG</sequence>
<evidence type="ECO:0000256" key="2">
    <source>
        <dbReference type="ARBA" id="ARBA00022516"/>
    </source>
</evidence>
<dbReference type="PANTHER" id="PTHR30309:SF0">
    <property type="entry name" value="GLYCEROL-3-PHOSPHATE ACYLTRANSFERASE-RELATED"/>
    <property type="match status" value="1"/>
</dbReference>
<evidence type="ECO:0000256" key="5">
    <source>
        <dbReference type="ARBA" id="ARBA00022989"/>
    </source>
</evidence>
<name>A0AA35WUB5_GEOBA</name>
<dbReference type="SMART" id="SM01207">
    <property type="entry name" value="G3P_acyltransf"/>
    <property type="match status" value="1"/>
</dbReference>
<dbReference type="AlphaFoldDB" id="A0AA35WUB5"/>
<dbReference type="Proteomes" id="UP001174909">
    <property type="component" value="Unassembled WGS sequence"/>
</dbReference>
<keyword evidence="2" id="KW-0444">Lipid biosynthesis</keyword>
<organism evidence="11 12">
    <name type="scientific">Geodia barretti</name>
    <name type="common">Barrett's horny sponge</name>
    <dbReference type="NCBI Taxonomy" id="519541"/>
    <lineage>
        <taxon>Eukaryota</taxon>
        <taxon>Metazoa</taxon>
        <taxon>Porifera</taxon>
        <taxon>Demospongiae</taxon>
        <taxon>Heteroscleromorpha</taxon>
        <taxon>Tetractinellida</taxon>
        <taxon>Astrophorina</taxon>
        <taxon>Geodiidae</taxon>
        <taxon>Geodia</taxon>
    </lineage>
</organism>
<keyword evidence="8" id="KW-0594">Phospholipid biosynthesis</keyword>
<dbReference type="GO" id="GO:0005886">
    <property type="term" value="C:plasma membrane"/>
    <property type="evidence" value="ECO:0007669"/>
    <property type="project" value="InterPro"/>
</dbReference>
<dbReference type="PANTHER" id="PTHR30309">
    <property type="entry name" value="INNER MEMBRANE PROTEIN YGIH"/>
    <property type="match status" value="1"/>
</dbReference>
<feature type="transmembrane region" description="Helical" evidence="10">
    <location>
        <begin position="6"/>
        <end position="23"/>
    </location>
</feature>
<keyword evidence="4 10" id="KW-0812">Transmembrane</keyword>
<keyword evidence="7 10" id="KW-0472">Membrane</keyword>
<evidence type="ECO:0000313" key="12">
    <source>
        <dbReference type="Proteomes" id="UP001174909"/>
    </source>
</evidence>
<keyword evidence="1" id="KW-1003">Cell membrane</keyword>
<dbReference type="Pfam" id="PF02660">
    <property type="entry name" value="G3P_acyltransf"/>
    <property type="match status" value="1"/>
</dbReference>
<feature type="transmembrane region" description="Helical" evidence="10">
    <location>
        <begin position="110"/>
        <end position="136"/>
    </location>
</feature>
<evidence type="ECO:0000256" key="7">
    <source>
        <dbReference type="ARBA" id="ARBA00023136"/>
    </source>
</evidence>
<evidence type="ECO:0000256" key="1">
    <source>
        <dbReference type="ARBA" id="ARBA00022475"/>
    </source>
</evidence>
<comment type="caution">
    <text evidence="11">The sequence shown here is derived from an EMBL/GenBank/DDBJ whole genome shotgun (WGS) entry which is preliminary data.</text>
</comment>
<dbReference type="GO" id="GO:0043772">
    <property type="term" value="F:acyl-phosphate glycerol-3-phosphate acyltransferase activity"/>
    <property type="evidence" value="ECO:0007669"/>
    <property type="project" value="InterPro"/>
</dbReference>
<keyword evidence="12" id="KW-1185">Reference proteome</keyword>
<evidence type="ECO:0000256" key="10">
    <source>
        <dbReference type="SAM" id="Phobius"/>
    </source>
</evidence>
<proteinExistence type="inferred from homology"/>
<dbReference type="GO" id="GO:0008654">
    <property type="term" value="P:phospholipid biosynthetic process"/>
    <property type="evidence" value="ECO:0007669"/>
    <property type="project" value="UniProtKB-KW"/>
</dbReference>
<accession>A0AA35WUB5</accession>
<evidence type="ECO:0000256" key="4">
    <source>
        <dbReference type="ARBA" id="ARBA00022692"/>
    </source>
</evidence>
<keyword evidence="11" id="KW-0012">Acyltransferase</keyword>
<keyword evidence="9" id="KW-1208">Phospholipid metabolism</keyword>
<evidence type="ECO:0000256" key="9">
    <source>
        <dbReference type="ARBA" id="ARBA00023264"/>
    </source>
</evidence>
<evidence type="ECO:0000256" key="3">
    <source>
        <dbReference type="ARBA" id="ARBA00022679"/>
    </source>
</evidence>
<evidence type="ECO:0000256" key="6">
    <source>
        <dbReference type="ARBA" id="ARBA00023098"/>
    </source>
</evidence>
<feature type="transmembrane region" description="Helical" evidence="10">
    <location>
        <begin position="142"/>
        <end position="160"/>
    </location>
</feature>
<dbReference type="EMBL" id="CASHTH010002254">
    <property type="protein sequence ID" value="CAI8026995.1"/>
    <property type="molecule type" value="Genomic_DNA"/>
</dbReference>
<dbReference type="InterPro" id="IPR003811">
    <property type="entry name" value="G3P_acylTferase_PlsY"/>
</dbReference>
<keyword evidence="3" id="KW-0808">Transferase</keyword>
<keyword evidence="5 10" id="KW-1133">Transmembrane helix</keyword>